<reference evidence="10 11" key="1">
    <citation type="journal article" date="2019" name="Nat. Plants">
        <title>Genome sequencing of Musa balbisiana reveals subgenome evolution and function divergence in polyploid bananas.</title>
        <authorList>
            <person name="Yao X."/>
        </authorList>
    </citation>
    <scope>NUCLEOTIDE SEQUENCE [LARGE SCALE GENOMIC DNA]</scope>
    <source>
        <strain evidence="11">cv. DH-PKW</strain>
        <tissue evidence="10">Leaves</tissue>
    </source>
</reference>
<dbReference type="InterPro" id="IPR001128">
    <property type="entry name" value="Cyt_P450"/>
</dbReference>
<dbReference type="SUPFAM" id="SSF48264">
    <property type="entry name" value="Cytochrome P450"/>
    <property type="match status" value="1"/>
</dbReference>
<dbReference type="GO" id="GO:0016705">
    <property type="term" value="F:oxidoreductase activity, acting on paired donors, with incorporation or reduction of molecular oxygen"/>
    <property type="evidence" value="ECO:0007669"/>
    <property type="project" value="InterPro"/>
</dbReference>
<comment type="cofactor">
    <cofactor evidence="1">
        <name>heme</name>
        <dbReference type="ChEBI" id="CHEBI:30413"/>
    </cofactor>
</comment>
<organism evidence="10 11">
    <name type="scientific">Musa balbisiana</name>
    <name type="common">Banana</name>
    <dbReference type="NCBI Taxonomy" id="52838"/>
    <lineage>
        <taxon>Eukaryota</taxon>
        <taxon>Viridiplantae</taxon>
        <taxon>Streptophyta</taxon>
        <taxon>Embryophyta</taxon>
        <taxon>Tracheophyta</taxon>
        <taxon>Spermatophyta</taxon>
        <taxon>Magnoliopsida</taxon>
        <taxon>Liliopsida</taxon>
        <taxon>Zingiberales</taxon>
        <taxon>Musaceae</taxon>
        <taxon>Musa</taxon>
    </lineage>
</organism>
<dbReference type="GO" id="GO:0020037">
    <property type="term" value="F:heme binding"/>
    <property type="evidence" value="ECO:0007669"/>
    <property type="project" value="InterPro"/>
</dbReference>
<proteinExistence type="inferred from homology"/>
<dbReference type="AlphaFoldDB" id="A0A4S8J7Q2"/>
<evidence type="ECO:0000256" key="3">
    <source>
        <dbReference type="ARBA" id="ARBA00010617"/>
    </source>
</evidence>
<dbReference type="EMBL" id="PYDT01000006">
    <property type="protein sequence ID" value="THU57618.1"/>
    <property type="molecule type" value="Genomic_DNA"/>
</dbReference>
<sequence>MLTLAAVACTYAAKHLFPDQSPFLLSLPLLLFFLSFVFSFPIFGNWLQVGNDHNHRNLVDTAKKYGNVFLLRLGSYHNNVISGIFLHCRNISGPFFLIAPTPKSMSQLVASSLSCIG</sequence>
<comment type="similarity">
    <text evidence="3">Belongs to the cytochrome P450 family.</text>
</comment>
<evidence type="ECO:0000256" key="8">
    <source>
        <dbReference type="ARBA" id="ARBA00023033"/>
    </source>
</evidence>
<keyword evidence="9" id="KW-1133">Transmembrane helix</keyword>
<keyword evidence="9" id="KW-0472">Membrane</keyword>
<evidence type="ECO:0000313" key="10">
    <source>
        <dbReference type="EMBL" id="THU57618.1"/>
    </source>
</evidence>
<keyword evidence="4" id="KW-0349">Heme</keyword>
<evidence type="ECO:0000256" key="4">
    <source>
        <dbReference type="ARBA" id="ARBA00022617"/>
    </source>
</evidence>
<evidence type="ECO:0000256" key="1">
    <source>
        <dbReference type="ARBA" id="ARBA00001971"/>
    </source>
</evidence>
<evidence type="ECO:0000256" key="2">
    <source>
        <dbReference type="ARBA" id="ARBA00004370"/>
    </source>
</evidence>
<dbReference type="PANTHER" id="PTHR47948:SF3">
    <property type="entry name" value="OS02G0467000 PROTEIN"/>
    <property type="match status" value="1"/>
</dbReference>
<dbReference type="GO" id="GO:0005506">
    <property type="term" value="F:iron ion binding"/>
    <property type="evidence" value="ECO:0007669"/>
    <property type="project" value="InterPro"/>
</dbReference>
<dbReference type="Proteomes" id="UP000317650">
    <property type="component" value="Chromosome 3"/>
</dbReference>
<gene>
    <name evidence="10" type="ORF">C4D60_Mb03t05430</name>
</gene>
<dbReference type="Pfam" id="PF00067">
    <property type="entry name" value="p450"/>
    <property type="match status" value="1"/>
</dbReference>
<keyword evidence="5" id="KW-0479">Metal-binding</keyword>
<evidence type="ECO:0000256" key="7">
    <source>
        <dbReference type="ARBA" id="ARBA00023004"/>
    </source>
</evidence>
<comment type="subcellular location">
    <subcellularLocation>
        <location evidence="2">Membrane</location>
    </subcellularLocation>
</comment>
<protein>
    <submittedName>
        <fullName evidence="10">Uncharacterized protein</fullName>
    </submittedName>
</protein>
<keyword evidence="6" id="KW-0560">Oxidoreductase</keyword>
<dbReference type="PANTHER" id="PTHR47948">
    <property type="entry name" value="TRANS-CINNAMATE 4-MONOOXYGENASE"/>
    <property type="match status" value="1"/>
</dbReference>
<evidence type="ECO:0000256" key="6">
    <source>
        <dbReference type="ARBA" id="ARBA00023002"/>
    </source>
</evidence>
<accession>A0A4S8J7Q2</accession>
<keyword evidence="8" id="KW-0503">Monooxygenase</keyword>
<dbReference type="Gene3D" id="1.10.630.10">
    <property type="entry name" value="Cytochrome P450"/>
    <property type="match status" value="1"/>
</dbReference>
<dbReference type="GO" id="GO:0004497">
    <property type="term" value="F:monooxygenase activity"/>
    <property type="evidence" value="ECO:0007669"/>
    <property type="project" value="UniProtKB-KW"/>
</dbReference>
<feature type="transmembrane region" description="Helical" evidence="9">
    <location>
        <begin position="24"/>
        <end position="47"/>
    </location>
</feature>
<dbReference type="InterPro" id="IPR036396">
    <property type="entry name" value="Cyt_P450_sf"/>
</dbReference>
<evidence type="ECO:0000256" key="5">
    <source>
        <dbReference type="ARBA" id="ARBA00022723"/>
    </source>
</evidence>
<dbReference type="STRING" id="52838.A0A4S8J7Q2"/>
<dbReference type="GO" id="GO:0016020">
    <property type="term" value="C:membrane"/>
    <property type="evidence" value="ECO:0007669"/>
    <property type="project" value="UniProtKB-SubCell"/>
</dbReference>
<keyword evidence="11" id="KW-1185">Reference proteome</keyword>
<evidence type="ECO:0000256" key="9">
    <source>
        <dbReference type="SAM" id="Phobius"/>
    </source>
</evidence>
<keyword evidence="7" id="KW-0408">Iron</keyword>
<comment type="caution">
    <text evidence="10">The sequence shown here is derived from an EMBL/GenBank/DDBJ whole genome shotgun (WGS) entry which is preliminary data.</text>
</comment>
<keyword evidence="9" id="KW-0812">Transmembrane</keyword>
<name>A0A4S8J7Q2_MUSBA</name>
<evidence type="ECO:0000313" key="11">
    <source>
        <dbReference type="Proteomes" id="UP000317650"/>
    </source>
</evidence>